<dbReference type="KEGG" id="naj:B1756_15360"/>
<dbReference type="AlphaFoldDB" id="A0A2Z2HUV0"/>
<dbReference type="RefSeq" id="WP_086889336.1">
    <property type="nucleotide sequence ID" value="NZ_CP019893.1"/>
</dbReference>
<proteinExistence type="inferred from homology"/>
<dbReference type="CDD" id="cd00293">
    <property type="entry name" value="USP-like"/>
    <property type="match status" value="1"/>
</dbReference>
<organism evidence="3 4">
    <name type="scientific">Natrarchaeobaculum aegyptiacum</name>
    <dbReference type="NCBI Taxonomy" id="745377"/>
    <lineage>
        <taxon>Archaea</taxon>
        <taxon>Methanobacteriati</taxon>
        <taxon>Methanobacteriota</taxon>
        <taxon>Stenosarchaea group</taxon>
        <taxon>Halobacteria</taxon>
        <taxon>Halobacteriales</taxon>
        <taxon>Natrialbaceae</taxon>
        <taxon>Natrarchaeobaculum</taxon>
    </lineage>
</organism>
<evidence type="ECO:0000313" key="4">
    <source>
        <dbReference type="Proteomes" id="UP000250088"/>
    </source>
</evidence>
<dbReference type="PANTHER" id="PTHR46268:SF6">
    <property type="entry name" value="UNIVERSAL STRESS PROTEIN UP12"/>
    <property type="match status" value="1"/>
</dbReference>
<accession>A0A2Z2HUV0</accession>
<keyword evidence="4" id="KW-1185">Reference proteome</keyword>
<dbReference type="GeneID" id="32895479"/>
<sequence length="150" mass="15560">MYDRILVPTDGSDFADDAADTALELAATLDARVDVLCVVETGPLGSVALPGDGGSAADVLGERAAEFVSSVAERGESRGVPVETAVRDGTPVKEILDYADEVDADVIVMGTRGRGGLSRMMLGSVTEGVTRHSEQDVLVVGADRTPVLEE</sequence>
<dbReference type="Pfam" id="PF00582">
    <property type="entry name" value="Usp"/>
    <property type="match status" value="1"/>
</dbReference>
<dbReference type="OrthoDB" id="105697at2157"/>
<dbReference type="InterPro" id="IPR006015">
    <property type="entry name" value="Universal_stress_UspA"/>
</dbReference>
<evidence type="ECO:0000256" key="1">
    <source>
        <dbReference type="ARBA" id="ARBA00008791"/>
    </source>
</evidence>
<protein>
    <submittedName>
        <fullName evidence="3">Stress protein</fullName>
    </submittedName>
</protein>
<evidence type="ECO:0000313" key="3">
    <source>
        <dbReference type="EMBL" id="ARS90972.1"/>
    </source>
</evidence>
<dbReference type="EMBL" id="CP019893">
    <property type="protein sequence ID" value="ARS90972.1"/>
    <property type="molecule type" value="Genomic_DNA"/>
</dbReference>
<comment type="similarity">
    <text evidence="1">Belongs to the universal stress protein A family.</text>
</comment>
<reference evidence="4" key="1">
    <citation type="submission" date="2017-02" db="EMBL/GenBank/DDBJ databases">
        <title>Natronthermophilus aegyptiacus gen. nov.,sp. nov., an aerobic, extremely halophilic alkalithermophilic archaeon isolated from the athalassohaline Wadi An Natrun, Egypt.</title>
        <authorList>
            <person name="Zhao B."/>
        </authorList>
    </citation>
    <scope>NUCLEOTIDE SEQUENCE [LARGE SCALE GENOMIC DNA]</scope>
    <source>
        <strain evidence="4">JW/NM-HA 15</strain>
    </source>
</reference>
<evidence type="ECO:0000259" key="2">
    <source>
        <dbReference type="Pfam" id="PF00582"/>
    </source>
</evidence>
<dbReference type="SUPFAM" id="SSF52402">
    <property type="entry name" value="Adenine nucleotide alpha hydrolases-like"/>
    <property type="match status" value="1"/>
</dbReference>
<dbReference type="PRINTS" id="PR01438">
    <property type="entry name" value="UNVRSLSTRESS"/>
</dbReference>
<dbReference type="Proteomes" id="UP000250088">
    <property type="component" value="Chromosome"/>
</dbReference>
<dbReference type="PANTHER" id="PTHR46268">
    <property type="entry name" value="STRESS RESPONSE PROTEIN NHAX"/>
    <property type="match status" value="1"/>
</dbReference>
<dbReference type="InterPro" id="IPR006016">
    <property type="entry name" value="UspA"/>
</dbReference>
<gene>
    <name evidence="3" type="ORF">B1756_15360</name>
</gene>
<dbReference type="InterPro" id="IPR014729">
    <property type="entry name" value="Rossmann-like_a/b/a_fold"/>
</dbReference>
<dbReference type="Gene3D" id="3.40.50.620">
    <property type="entry name" value="HUPs"/>
    <property type="match status" value="1"/>
</dbReference>
<name>A0A2Z2HUV0_9EURY</name>
<feature type="domain" description="UspA" evidence="2">
    <location>
        <begin position="1"/>
        <end position="140"/>
    </location>
</feature>